<dbReference type="Pfam" id="PF13490">
    <property type="entry name" value="zf-HC2"/>
    <property type="match status" value="1"/>
</dbReference>
<comment type="caution">
    <text evidence="2">The sequence shown here is derived from an EMBL/GenBank/DDBJ whole genome shotgun (WGS) entry which is preliminary data.</text>
</comment>
<organism evidence="2 3">
    <name type="scientific">Cellulomonas oligotrophica</name>
    <dbReference type="NCBI Taxonomy" id="931536"/>
    <lineage>
        <taxon>Bacteria</taxon>
        <taxon>Bacillati</taxon>
        <taxon>Actinomycetota</taxon>
        <taxon>Actinomycetes</taxon>
        <taxon>Micrococcales</taxon>
        <taxon>Cellulomonadaceae</taxon>
        <taxon>Cellulomonas</taxon>
    </lineage>
</organism>
<gene>
    <name evidence="2" type="ORF">Col01nite_22160</name>
</gene>
<dbReference type="NCBIfam" id="TIGR03988">
    <property type="entry name" value="antisig_RsrA"/>
    <property type="match status" value="1"/>
</dbReference>
<dbReference type="EMBL" id="BONN01000005">
    <property type="protein sequence ID" value="GIG33057.1"/>
    <property type="molecule type" value="Genomic_DNA"/>
</dbReference>
<evidence type="ECO:0000259" key="1">
    <source>
        <dbReference type="Pfam" id="PF13490"/>
    </source>
</evidence>
<accession>A0ABQ4DBE8</accession>
<dbReference type="Proteomes" id="UP000618382">
    <property type="component" value="Unassembled WGS sequence"/>
</dbReference>
<feature type="domain" description="Putative zinc-finger" evidence="1">
    <location>
        <begin position="24"/>
        <end position="57"/>
    </location>
</feature>
<dbReference type="InterPro" id="IPR024020">
    <property type="entry name" value="Anit_sigma_mycothiol_RsrA"/>
</dbReference>
<keyword evidence="3" id="KW-1185">Reference proteome</keyword>
<protein>
    <recommendedName>
        <fullName evidence="1">Putative zinc-finger domain-containing protein</fullName>
    </recommendedName>
</protein>
<name>A0ABQ4DBE8_9CELL</name>
<proteinExistence type="predicted"/>
<reference evidence="2 3" key="1">
    <citation type="submission" date="2021-01" db="EMBL/GenBank/DDBJ databases">
        <title>Whole genome shotgun sequence of Cellulomonas oligotrophica NBRC 109435.</title>
        <authorList>
            <person name="Komaki H."/>
            <person name="Tamura T."/>
        </authorList>
    </citation>
    <scope>NUCLEOTIDE SEQUENCE [LARGE SCALE GENOMIC DNA]</scope>
    <source>
        <strain evidence="2 3">NBRC 109435</strain>
    </source>
</reference>
<dbReference type="InterPro" id="IPR027383">
    <property type="entry name" value="Znf_put"/>
</dbReference>
<evidence type="ECO:0000313" key="3">
    <source>
        <dbReference type="Proteomes" id="UP000618382"/>
    </source>
</evidence>
<sequence length="105" mass="11816">MSAPGEGHVEPQQAADPCGAGLPCDEAVARLWEYVDSELEVLDRQRVEEHLAECTPCLHEEQLEVVMKALVRRCCEKEQAPAELRLRIHEQITVMRLQVVPTDEG</sequence>
<evidence type="ECO:0000313" key="2">
    <source>
        <dbReference type="EMBL" id="GIG33057.1"/>
    </source>
</evidence>